<feature type="transmembrane region" description="Helical" evidence="1">
    <location>
        <begin position="146"/>
        <end position="167"/>
    </location>
</feature>
<reference evidence="3" key="1">
    <citation type="journal article" date="2019" name="Int. J. Syst. Evol. Microbiol.">
        <title>The Global Catalogue of Microorganisms (GCM) 10K type strain sequencing project: providing services to taxonomists for standard genome sequencing and annotation.</title>
        <authorList>
            <consortium name="The Broad Institute Genomics Platform"/>
            <consortium name="The Broad Institute Genome Sequencing Center for Infectious Disease"/>
            <person name="Wu L."/>
            <person name="Ma J."/>
        </authorList>
    </citation>
    <scope>NUCLEOTIDE SEQUENCE [LARGE SCALE GENOMIC DNA]</scope>
    <source>
        <strain evidence="3">CCUG 60524</strain>
    </source>
</reference>
<feature type="transmembrane region" description="Helical" evidence="1">
    <location>
        <begin position="115"/>
        <end position="134"/>
    </location>
</feature>
<dbReference type="EMBL" id="JBHTJT010000032">
    <property type="protein sequence ID" value="MFD0981125.1"/>
    <property type="molecule type" value="Genomic_DNA"/>
</dbReference>
<organism evidence="2 3">
    <name type="scientific">Tropicimonas aquimaris</name>
    <dbReference type="NCBI Taxonomy" id="914152"/>
    <lineage>
        <taxon>Bacteria</taxon>
        <taxon>Pseudomonadati</taxon>
        <taxon>Pseudomonadota</taxon>
        <taxon>Alphaproteobacteria</taxon>
        <taxon>Rhodobacterales</taxon>
        <taxon>Roseobacteraceae</taxon>
        <taxon>Tropicimonas</taxon>
    </lineage>
</organism>
<feature type="transmembrane region" description="Helical" evidence="1">
    <location>
        <begin position="75"/>
        <end position="95"/>
    </location>
</feature>
<sequence length="221" mass="24666">MNNPNFDLLMFARGPLFDIALLVFVAGVLIRVVEILVLGRKKDFSKAKGKPVQQGIKTIFTRTFPRPGAIKPNPITIVGGYVFHIGFFIAFLLFVPHIALIEELIGLSWPGVGRVIIESSTVLAVIAGLALLYTRWRDPVRRKLTTWVDYLVLILSLLPLITGYVAVNKLFGDPTFMMALHILSVDILMIVFPFTKLMHAFTFAMARYYNGSIQGRKGAES</sequence>
<dbReference type="SUPFAM" id="SSF103501">
    <property type="entry name" value="Respiratory nitrate reductase 1 gamma chain"/>
    <property type="match status" value="1"/>
</dbReference>
<feature type="transmembrane region" description="Helical" evidence="1">
    <location>
        <begin position="187"/>
        <end position="209"/>
    </location>
</feature>
<evidence type="ECO:0000313" key="2">
    <source>
        <dbReference type="EMBL" id="MFD0981125.1"/>
    </source>
</evidence>
<keyword evidence="1" id="KW-1133">Transmembrane helix</keyword>
<accession>A0ABW3IU95</accession>
<dbReference type="Gene3D" id="1.20.950.20">
    <property type="entry name" value="Transmembrane di-heme cytochromes, Chain C"/>
    <property type="match status" value="1"/>
</dbReference>
<keyword evidence="1" id="KW-0472">Membrane</keyword>
<dbReference type="InterPro" id="IPR036197">
    <property type="entry name" value="NarG-like_sf"/>
</dbReference>
<name>A0ABW3IU95_9RHOB</name>
<evidence type="ECO:0000313" key="3">
    <source>
        <dbReference type="Proteomes" id="UP001597108"/>
    </source>
</evidence>
<dbReference type="Proteomes" id="UP001597108">
    <property type="component" value="Unassembled WGS sequence"/>
</dbReference>
<feature type="transmembrane region" description="Helical" evidence="1">
    <location>
        <begin position="20"/>
        <end position="38"/>
    </location>
</feature>
<comment type="caution">
    <text evidence="2">The sequence shown here is derived from an EMBL/GenBank/DDBJ whole genome shotgun (WGS) entry which is preliminary data.</text>
</comment>
<dbReference type="RefSeq" id="WP_386075923.1">
    <property type="nucleotide sequence ID" value="NZ_JBHTJT010000032.1"/>
</dbReference>
<gene>
    <name evidence="2" type="ORF">ACFQ2S_15900</name>
</gene>
<evidence type="ECO:0008006" key="4">
    <source>
        <dbReference type="Google" id="ProtNLM"/>
    </source>
</evidence>
<evidence type="ECO:0000256" key="1">
    <source>
        <dbReference type="SAM" id="Phobius"/>
    </source>
</evidence>
<protein>
    <recommendedName>
        <fullName evidence="4">Nitrate reductase gamma subunit</fullName>
    </recommendedName>
</protein>
<proteinExistence type="predicted"/>
<keyword evidence="3" id="KW-1185">Reference proteome</keyword>
<keyword evidence="1" id="KW-0812">Transmembrane</keyword>